<accession>A0A1V6TW50</accession>
<dbReference type="Proteomes" id="UP000191342">
    <property type="component" value="Unassembled WGS sequence"/>
</dbReference>
<dbReference type="AlphaFoldDB" id="A0A1V6TW50"/>
<name>A0A1V6TW50_9EURO</name>
<feature type="region of interest" description="Disordered" evidence="1">
    <location>
        <begin position="20"/>
        <end position="40"/>
    </location>
</feature>
<reference evidence="3" key="1">
    <citation type="journal article" date="2017" name="Nat. Microbiol.">
        <title>Global analysis of biosynthetic gene clusters reveals vast potential of secondary metabolite production in Penicillium species.</title>
        <authorList>
            <person name="Nielsen J.C."/>
            <person name="Grijseels S."/>
            <person name="Prigent S."/>
            <person name="Ji B."/>
            <person name="Dainat J."/>
            <person name="Nielsen K.F."/>
            <person name="Frisvad J.C."/>
            <person name="Workman M."/>
            <person name="Nielsen J."/>
        </authorList>
    </citation>
    <scope>NUCLEOTIDE SEQUENCE [LARGE SCALE GENOMIC DNA]</scope>
    <source>
        <strain evidence="3">IBT 14082</strain>
    </source>
</reference>
<keyword evidence="3" id="KW-1185">Reference proteome</keyword>
<organism evidence="2 3">
    <name type="scientific">Penicillium flavigenum</name>
    <dbReference type="NCBI Taxonomy" id="254877"/>
    <lineage>
        <taxon>Eukaryota</taxon>
        <taxon>Fungi</taxon>
        <taxon>Dikarya</taxon>
        <taxon>Ascomycota</taxon>
        <taxon>Pezizomycotina</taxon>
        <taxon>Eurotiomycetes</taxon>
        <taxon>Eurotiomycetidae</taxon>
        <taxon>Eurotiales</taxon>
        <taxon>Aspergillaceae</taxon>
        <taxon>Penicillium</taxon>
    </lineage>
</organism>
<evidence type="ECO:0000313" key="2">
    <source>
        <dbReference type="EMBL" id="OQE30214.1"/>
    </source>
</evidence>
<sequence length="141" mass="16420">MEIKSWGQLVIIYRAMNPSPSETTSQDIEPSPEPASPDHAGYREYMEWSSLVYHTSDSPYMFLRRWCRALTAMRVALGFPNLPEVLIFTHFITAVAANPETHQWIESILRTTNNAVGETVMDRTYRSFLLFEFRRLGFPQW</sequence>
<evidence type="ECO:0000256" key="1">
    <source>
        <dbReference type="SAM" id="MobiDB-lite"/>
    </source>
</evidence>
<gene>
    <name evidence="2" type="ORF">PENFLA_c003G03854</name>
</gene>
<dbReference type="OrthoDB" id="4362379at2759"/>
<protein>
    <submittedName>
        <fullName evidence="2">Uncharacterized protein</fullName>
    </submittedName>
</protein>
<dbReference type="EMBL" id="MLQL01000003">
    <property type="protein sequence ID" value="OQE30214.1"/>
    <property type="molecule type" value="Genomic_DNA"/>
</dbReference>
<comment type="caution">
    <text evidence="2">The sequence shown here is derived from an EMBL/GenBank/DDBJ whole genome shotgun (WGS) entry which is preliminary data.</text>
</comment>
<evidence type="ECO:0000313" key="3">
    <source>
        <dbReference type="Proteomes" id="UP000191342"/>
    </source>
</evidence>
<proteinExistence type="predicted"/>